<keyword evidence="1" id="KW-0472">Membrane</keyword>
<feature type="transmembrane region" description="Helical" evidence="1">
    <location>
        <begin position="12"/>
        <end position="34"/>
    </location>
</feature>
<evidence type="ECO:0000313" key="2">
    <source>
        <dbReference type="EMBL" id="KAJ7030661.1"/>
    </source>
</evidence>
<dbReference type="Proteomes" id="UP001218188">
    <property type="component" value="Unassembled WGS sequence"/>
</dbReference>
<gene>
    <name evidence="2" type="ORF">C8F04DRAFT_1112751</name>
</gene>
<keyword evidence="1" id="KW-1133">Transmembrane helix</keyword>
<sequence length="109" mass="12385">MFLMFFPLVQVFYFAFLWCSLGALLIQVLGRLYLSLPQAQDSFDLQFCSSLAEINPNDRRGSSVEAARYIGGRTRVLSHLTDYLRPNLNITCTCSRKTPVCVGSKLRTR</sequence>
<evidence type="ECO:0000313" key="3">
    <source>
        <dbReference type="Proteomes" id="UP001218188"/>
    </source>
</evidence>
<evidence type="ECO:0000256" key="1">
    <source>
        <dbReference type="SAM" id="Phobius"/>
    </source>
</evidence>
<dbReference type="AlphaFoldDB" id="A0AAD6SMG9"/>
<accession>A0AAD6SMG9</accession>
<keyword evidence="3" id="KW-1185">Reference proteome</keyword>
<reference evidence="2" key="1">
    <citation type="submission" date="2023-03" db="EMBL/GenBank/DDBJ databases">
        <title>Massive genome expansion in bonnet fungi (Mycena s.s.) driven by repeated elements and novel gene families across ecological guilds.</title>
        <authorList>
            <consortium name="Lawrence Berkeley National Laboratory"/>
            <person name="Harder C.B."/>
            <person name="Miyauchi S."/>
            <person name="Viragh M."/>
            <person name="Kuo A."/>
            <person name="Thoen E."/>
            <person name="Andreopoulos B."/>
            <person name="Lu D."/>
            <person name="Skrede I."/>
            <person name="Drula E."/>
            <person name="Henrissat B."/>
            <person name="Morin E."/>
            <person name="Kohler A."/>
            <person name="Barry K."/>
            <person name="LaButti K."/>
            <person name="Morin E."/>
            <person name="Salamov A."/>
            <person name="Lipzen A."/>
            <person name="Mereny Z."/>
            <person name="Hegedus B."/>
            <person name="Baldrian P."/>
            <person name="Stursova M."/>
            <person name="Weitz H."/>
            <person name="Taylor A."/>
            <person name="Grigoriev I.V."/>
            <person name="Nagy L.G."/>
            <person name="Martin F."/>
            <person name="Kauserud H."/>
        </authorList>
    </citation>
    <scope>NUCLEOTIDE SEQUENCE</scope>
    <source>
        <strain evidence="2">CBHHK200</strain>
    </source>
</reference>
<protein>
    <submittedName>
        <fullName evidence="2">Uncharacterized protein</fullName>
    </submittedName>
</protein>
<proteinExistence type="predicted"/>
<keyword evidence="1" id="KW-0812">Transmembrane</keyword>
<dbReference type="EMBL" id="JARJCM010000088">
    <property type="protein sequence ID" value="KAJ7030661.1"/>
    <property type="molecule type" value="Genomic_DNA"/>
</dbReference>
<organism evidence="2 3">
    <name type="scientific">Mycena alexandri</name>
    <dbReference type="NCBI Taxonomy" id="1745969"/>
    <lineage>
        <taxon>Eukaryota</taxon>
        <taxon>Fungi</taxon>
        <taxon>Dikarya</taxon>
        <taxon>Basidiomycota</taxon>
        <taxon>Agaricomycotina</taxon>
        <taxon>Agaricomycetes</taxon>
        <taxon>Agaricomycetidae</taxon>
        <taxon>Agaricales</taxon>
        <taxon>Marasmiineae</taxon>
        <taxon>Mycenaceae</taxon>
        <taxon>Mycena</taxon>
    </lineage>
</organism>
<name>A0AAD6SMG9_9AGAR</name>
<comment type="caution">
    <text evidence="2">The sequence shown here is derived from an EMBL/GenBank/DDBJ whole genome shotgun (WGS) entry which is preliminary data.</text>
</comment>